<dbReference type="InterPro" id="IPR026870">
    <property type="entry name" value="Zinc_ribbon_dom"/>
</dbReference>
<keyword evidence="1" id="KW-0472">Membrane</keyword>
<dbReference type="EMBL" id="AP018586">
    <property type="protein sequence ID" value="BBD91178.1"/>
    <property type="molecule type" value="Genomic_DNA"/>
</dbReference>
<feature type="transmembrane region" description="Helical" evidence="1">
    <location>
        <begin position="96"/>
        <end position="112"/>
    </location>
</feature>
<evidence type="ECO:0000313" key="3">
    <source>
        <dbReference type="EMBL" id="BBD91178.1"/>
    </source>
</evidence>
<name>A0ABM7FQ39_9STAP</name>
<sequence length="179" mass="20826">MYCSNCGTKIEGDSRFCSNCGHNIEKLNSNSNQDFQTNNQHSKKNPFELFIDGWKHIFNYKGITSRRGFWWFYLFNALTGVLVFLFLYLLSAQDSFIDQLALTIFYLPLTSIGARRMRDTNQSIYWAIIPIGLQWFFQPFLVGDYVSSFGNLIAFPFAIVFIVLACQRTKYSGNRERIN</sequence>
<evidence type="ECO:0000313" key="4">
    <source>
        <dbReference type="Proteomes" id="UP000274772"/>
    </source>
</evidence>
<evidence type="ECO:0000256" key="1">
    <source>
        <dbReference type="SAM" id="Phobius"/>
    </source>
</evidence>
<evidence type="ECO:0000259" key="2">
    <source>
        <dbReference type="Pfam" id="PF13240"/>
    </source>
</evidence>
<dbReference type="Pfam" id="PF13240">
    <property type="entry name" value="Zn_Ribbon_1"/>
    <property type="match status" value="1"/>
</dbReference>
<gene>
    <name evidence="3" type="ORF">JMUB590_0068</name>
</gene>
<accession>A0ABM7FQ39</accession>
<protein>
    <recommendedName>
        <fullName evidence="2">Zinc-ribbon domain-containing protein</fullName>
    </recommendedName>
</protein>
<dbReference type="RefSeq" id="WP_037541775.1">
    <property type="nucleotide sequence ID" value="NZ_AP018585.1"/>
</dbReference>
<proteinExistence type="predicted"/>
<dbReference type="Proteomes" id="UP000274772">
    <property type="component" value="Chromosome"/>
</dbReference>
<dbReference type="Pfam" id="PF05656">
    <property type="entry name" value="DUF805"/>
    <property type="match status" value="1"/>
</dbReference>
<feature type="domain" description="Zinc-ribbon" evidence="2">
    <location>
        <begin position="2"/>
        <end position="22"/>
    </location>
</feature>
<keyword evidence="1" id="KW-0812">Transmembrane</keyword>
<dbReference type="GeneID" id="58049855"/>
<organism evidence="3 4">
    <name type="scientific">Staphylococcus caprae</name>
    <dbReference type="NCBI Taxonomy" id="29380"/>
    <lineage>
        <taxon>Bacteria</taxon>
        <taxon>Bacillati</taxon>
        <taxon>Bacillota</taxon>
        <taxon>Bacilli</taxon>
        <taxon>Bacillales</taxon>
        <taxon>Staphylococcaceae</taxon>
        <taxon>Staphylococcus</taxon>
    </lineage>
</organism>
<feature type="transmembrane region" description="Helical" evidence="1">
    <location>
        <begin position="148"/>
        <end position="166"/>
    </location>
</feature>
<reference evidence="3 4" key="1">
    <citation type="submission" date="2018-05" db="EMBL/GenBank/DDBJ databases">
        <title>Complete genome sequencing of three human clinical isolates of Staphylococcus caprae reveals virulence factors similar to those of S. epidermidis and S. capitis.</title>
        <authorList>
            <person name="Watanabe S."/>
            <person name="Cui L."/>
        </authorList>
    </citation>
    <scope>NUCLEOTIDE SEQUENCE [LARGE SCALE GENOMIC DNA]</scope>
    <source>
        <strain evidence="3 4">JMUB590</strain>
    </source>
</reference>
<dbReference type="InterPro" id="IPR008523">
    <property type="entry name" value="DUF805"/>
</dbReference>
<feature type="transmembrane region" description="Helical" evidence="1">
    <location>
        <begin position="70"/>
        <end position="90"/>
    </location>
</feature>
<keyword evidence="4" id="KW-1185">Reference proteome</keyword>
<keyword evidence="1" id="KW-1133">Transmembrane helix</keyword>
<feature type="transmembrane region" description="Helical" evidence="1">
    <location>
        <begin position="124"/>
        <end position="142"/>
    </location>
</feature>